<name>A0AAW5TMH9_9LACT</name>
<dbReference type="EMBL" id="JAOQNN010000001">
    <property type="protein sequence ID" value="MCW2279886.1"/>
    <property type="molecule type" value="Genomic_DNA"/>
</dbReference>
<dbReference type="AlphaFoldDB" id="A0AAW5TMH9"/>
<organism evidence="1 2">
    <name type="scientific">Lactococcus lactis</name>
    <dbReference type="NCBI Taxonomy" id="1358"/>
    <lineage>
        <taxon>Bacteria</taxon>
        <taxon>Bacillati</taxon>
        <taxon>Bacillota</taxon>
        <taxon>Bacilli</taxon>
        <taxon>Lactobacillales</taxon>
        <taxon>Streptococcaceae</taxon>
        <taxon>Lactococcus</taxon>
    </lineage>
</organism>
<evidence type="ECO:0000313" key="2">
    <source>
        <dbReference type="Proteomes" id="UP001207687"/>
    </source>
</evidence>
<protein>
    <submittedName>
        <fullName evidence="1">Uncharacterized protein</fullName>
    </submittedName>
</protein>
<evidence type="ECO:0000313" key="1">
    <source>
        <dbReference type="EMBL" id="MCW2279886.1"/>
    </source>
</evidence>
<reference evidence="1" key="1">
    <citation type="submission" date="2023-08" db="EMBL/GenBank/DDBJ databases">
        <title>Genomic analyses of the natural microbiome of Caenorhabditis elegans.</title>
        <authorList>
            <person name="Samuel B."/>
        </authorList>
    </citation>
    <scope>NUCLEOTIDE SEQUENCE</scope>
    <source>
        <strain evidence="1">BIGb0220</strain>
    </source>
</reference>
<proteinExistence type="predicted"/>
<comment type="caution">
    <text evidence="1">The sequence shown here is derived from an EMBL/GenBank/DDBJ whole genome shotgun (WGS) entry which is preliminary data.</text>
</comment>
<accession>A0AAW5TMH9</accession>
<gene>
    <name evidence="1" type="ORF">M2256_000344</name>
</gene>
<dbReference type="RefSeq" id="WP_264653673.1">
    <property type="nucleotide sequence ID" value="NZ_JAOQNN010000001.1"/>
</dbReference>
<dbReference type="Proteomes" id="UP001207687">
    <property type="component" value="Unassembled WGS sequence"/>
</dbReference>
<sequence>MCGVYGGDNRKYDSYVLGYKTINIPRFKHKKKPISIIKALEVRDKMNRKKIFYTSKTWEEIRKDHFKNTIFLGEEGSSDIGLQSNHPLPD</sequence>